<dbReference type="SUPFAM" id="SSF53474">
    <property type="entry name" value="alpha/beta-Hydrolases"/>
    <property type="match status" value="1"/>
</dbReference>
<evidence type="ECO:0000256" key="6">
    <source>
        <dbReference type="ARBA" id="ARBA00022438"/>
    </source>
</evidence>
<keyword evidence="16" id="KW-1185">Reference proteome</keyword>
<evidence type="ECO:0000256" key="7">
    <source>
        <dbReference type="ARBA" id="ARBA00022490"/>
    </source>
</evidence>
<dbReference type="GO" id="GO:0006508">
    <property type="term" value="P:proteolysis"/>
    <property type="evidence" value="ECO:0007669"/>
    <property type="project" value="UniProtKB-KW"/>
</dbReference>
<dbReference type="GO" id="GO:0005737">
    <property type="term" value="C:cytoplasm"/>
    <property type="evidence" value="ECO:0007669"/>
    <property type="project" value="UniProtKB-SubCell"/>
</dbReference>
<evidence type="ECO:0000256" key="2">
    <source>
        <dbReference type="ARBA" id="ARBA00004496"/>
    </source>
</evidence>
<dbReference type="Pfam" id="PF00561">
    <property type="entry name" value="Abhydrolase_1"/>
    <property type="match status" value="1"/>
</dbReference>
<dbReference type="InterPro" id="IPR000073">
    <property type="entry name" value="AB_hydrolase_1"/>
</dbReference>
<dbReference type="EC" id="3.4.11.5" evidence="4 11"/>
<keyword evidence="8 11" id="KW-0645">Protease</keyword>
<comment type="catalytic activity">
    <reaction evidence="1 11 13">
        <text>Release of N-terminal proline from a peptide.</text>
        <dbReference type="EC" id="3.4.11.5"/>
    </reaction>
</comment>
<dbReference type="PRINTS" id="PR00793">
    <property type="entry name" value="PROAMNOPTASE"/>
</dbReference>
<protein>
    <recommendedName>
        <fullName evidence="5 11">Proline iminopeptidase</fullName>
        <shortName evidence="11">PIP</shortName>
        <ecNumber evidence="4 11">3.4.11.5</ecNumber>
    </recommendedName>
    <alternativeName>
        <fullName evidence="10 11">Prolyl aminopeptidase</fullName>
    </alternativeName>
</protein>
<dbReference type="GO" id="GO:0004177">
    <property type="term" value="F:aminopeptidase activity"/>
    <property type="evidence" value="ECO:0007669"/>
    <property type="project" value="UniProtKB-UniRule"/>
</dbReference>
<dbReference type="Gene3D" id="3.40.50.1820">
    <property type="entry name" value="alpha/beta hydrolase"/>
    <property type="match status" value="1"/>
</dbReference>
<keyword evidence="7 11" id="KW-0963">Cytoplasm</keyword>
<accession>A0A0B7IWE0</accession>
<dbReference type="InterPro" id="IPR005944">
    <property type="entry name" value="Pro_iminopeptidase"/>
</dbReference>
<evidence type="ECO:0000256" key="8">
    <source>
        <dbReference type="ARBA" id="ARBA00022670"/>
    </source>
</evidence>
<dbReference type="Proteomes" id="UP000056322">
    <property type="component" value="Chromosome 1"/>
</dbReference>
<organism evidence="15 16">
    <name type="scientific">Candidatus Methylopumilus turicensis</name>
    <dbReference type="NCBI Taxonomy" id="1581680"/>
    <lineage>
        <taxon>Bacteria</taxon>
        <taxon>Pseudomonadati</taxon>
        <taxon>Pseudomonadota</taxon>
        <taxon>Betaproteobacteria</taxon>
        <taxon>Nitrosomonadales</taxon>
        <taxon>Methylophilaceae</taxon>
        <taxon>Candidatus Methylopumilus</taxon>
    </lineage>
</organism>
<evidence type="ECO:0000256" key="4">
    <source>
        <dbReference type="ARBA" id="ARBA00012568"/>
    </source>
</evidence>
<evidence type="ECO:0000313" key="15">
    <source>
        <dbReference type="EMBL" id="CEN56612.1"/>
    </source>
</evidence>
<evidence type="ECO:0000256" key="3">
    <source>
        <dbReference type="ARBA" id="ARBA00010088"/>
    </source>
</evidence>
<evidence type="ECO:0000256" key="13">
    <source>
        <dbReference type="RuleBase" id="RU003421"/>
    </source>
</evidence>
<feature type="active site" evidence="12">
    <location>
        <position position="274"/>
    </location>
</feature>
<evidence type="ECO:0000256" key="11">
    <source>
        <dbReference type="PIRNR" id="PIRNR006431"/>
    </source>
</evidence>
<dbReference type="InterPro" id="IPR029058">
    <property type="entry name" value="AB_hydrolase_fold"/>
</dbReference>
<evidence type="ECO:0000256" key="1">
    <source>
        <dbReference type="ARBA" id="ARBA00001585"/>
    </source>
</evidence>
<reference evidence="16" key="1">
    <citation type="submission" date="2014-12" db="EMBL/GenBank/DDBJ databases">
        <authorList>
            <person name="Salcher M.M."/>
        </authorList>
    </citation>
    <scope>NUCLEOTIDE SEQUENCE [LARGE SCALE GENOMIC DNA]</scope>
    <source>
        <strain evidence="16">MMS-10A-171</strain>
    </source>
</reference>
<dbReference type="EMBL" id="LN794158">
    <property type="protein sequence ID" value="CEN56612.1"/>
    <property type="molecule type" value="Genomic_DNA"/>
</dbReference>
<dbReference type="PANTHER" id="PTHR43722">
    <property type="entry name" value="PROLINE IMINOPEPTIDASE"/>
    <property type="match status" value="1"/>
</dbReference>
<sequence>MKALFPMQLTSFNLFPELVTFHSDQLIVTKKHAVYYEECGNPDGFPVVFLHGGPGSGCNPSQRRFFDPSFYRIILLDQRGCGRSTPLGCIEENDTDALVSDIEALKQHLGINKWLVFGGSWGSTLALAYAIAHPNSVSGLILRGIFLSRPSELDWFLGEVKSFYPESWEKLLSFLPIDEQSSPLKAYGSRVFSDDISIAGPAALTWNAFESSIMSLLPRVSSSENTTPVEIEVARARVQIHYILNQCFVGHRDLLIEARSLRHIPTTIIQGRYDMVCPPISAWELKKAMPHATLSIIPDAGHSAMETGVTSALVEATEAVRISHQ</sequence>
<evidence type="ECO:0000259" key="14">
    <source>
        <dbReference type="Pfam" id="PF00561"/>
    </source>
</evidence>
<dbReference type="AlphaFoldDB" id="A0A0B7IWE0"/>
<dbReference type="STRING" id="1581680.BN1209_1577"/>
<comment type="similarity">
    <text evidence="3 11 13">Belongs to the peptidase S33 family.</text>
</comment>
<dbReference type="PANTHER" id="PTHR43722:SF1">
    <property type="entry name" value="PROLINE IMINOPEPTIDASE"/>
    <property type="match status" value="1"/>
</dbReference>
<evidence type="ECO:0000256" key="10">
    <source>
        <dbReference type="ARBA" id="ARBA00029605"/>
    </source>
</evidence>
<feature type="active site" description="Proton donor" evidence="12">
    <location>
        <position position="302"/>
    </location>
</feature>
<comment type="subcellular location">
    <subcellularLocation>
        <location evidence="2 11">Cytoplasm</location>
    </subcellularLocation>
</comment>
<proteinExistence type="inferred from homology"/>
<dbReference type="InterPro" id="IPR002410">
    <property type="entry name" value="Peptidase_S33"/>
</dbReference>
<evidence type="ECO:0000256" key="12">
    <source>
        <dbReference type="PIRSR" id="PIRSR006431-1"/>
    </source>
</evidence>
<feature type="active site" description="Nucleophile" evidence="12">
    <location>
        <position position="120"/>
    </location>
</feature>
<dbReference type="KEGG" id="mbac:BN1209_1577"/>
<dbReference type="HOGENOM" id="CLU_043739_2_2_4"/>
<keyword evidence="9 11" id="KW-0378">Hydrolase</keyword>
<name>A0A0B7IWE0_9PROT</name>
<dbReference type="NCBIfam" id="TIGR01249">
    <property type="entry name" value="pro_imino_pep_1"/>
    <property type="match status" value="1"/>
</dbReference>
<evidence type="ECO:0000256" key="5">
    <source>
        <dbReference type="ARBA" id="ARBA00021843"/>
    </source>
</evidence>
<dbReference type="PRINTS" id="PR00111">
    <property type="entry name" value="ABHYDROLASE"/>
</dbReference>
<gene>
    <name evidence="15" type="primary">pip</name>
    <name evidence="15" type="ORF">BN1209_1577</name>
</gene>
<evidence type="ECO:0000313" key="16">
    <source>
        <dbReference type="Proteomes" id="UP000056322"/>
    </source>
</evidence>
<feature type="domain" description="AB hydrolase-1" evidence="14">
    <location>
        <begin position="46"/>
        <end position="308"/>
    </location>
</feature>
<keyword evidence="6 11" id="KW-0031">Aminopeptidase</keyword>
<evidence type="ECO:0000256" key="9">
    <source>
        <dbReference type="ARBA" id="ARBA00022801"/>
    </source>
</evidence>
<dbReference type="PIRSF" id="PIRSF006431">
    <property type="entry name" value="Pept_S33"/>
    <property type="match status" value="1"/>
</dbReference>